<protein>
    <submittedName>
        <fullName evidence="1">Uncharacterized protein</fullName>
    </submittedName>
</protein>
<evidence type="ECO:0000313" key="2">
    <source>
        <dbReference type="Proteomes" id="UP000007174"/>
    </source>
</evidence>
<name>H1V535_COLHI</name>
<evidence type="ECO:0000313" key="1">
    <source>
        <dbReference type="EMBL" id="CCF35337.1"/>
    </source>
</evidence>
<gene>
    <name evidence="1" type="ORF">CH063_07145</name>
</gene>
<feature type="non-terminal residue" evidence="1">
    <location>
        <position position="71"/>
    </location>
</feature>
<dbReference type="EMBL" id="CACQ02001495">
    <property type="protein sequence ID" value="CCF35337.1"/>
    <property type="molecule type" value="Genomic_DNA"/>
</dbReference>
<dbReference type="Proteomes" id="UP000007174">
    <property type="component" value="Unassembled WGS sequence"/>
</dbReference>
<dbReference type="AlphaFoldDB" id="H1V535"/>
<sequence>MAPFVILCPHSLDRQAPQQPQPQNTRSLLSFLYNSSFSSSMAAAAALPALPIPSSPFFTIELRTSYTTCVG</sequence>
<proteinExistence type="predicted"/>
<dbReference type="HOGENOM" id="CLU_2746871_0_0_1"/>
<organism evidence="1 2">
    <name type="scientific">Colletotrichum higginsianum (strain IMI 349063)</name>
    <name type="common">Crucifer anthracnose fungus</name>
    <dbReference type="NCBI Taxonomy" id="759273"/>
    <lineage>
        <taxon>Eukaryota</taxon>
        <taxon>Fungi</taxon>
        <taxon>Dikarya</taxon>
        <taxon>Ascomycota</taxon>
        <taxon>Pezizomycotina</taxon>
        <taxon>Sordariomycetes</taxon>
        <taxon>Hypocreomycetidae</taxon>
        <taxon>Glomerellales</taxon>
        <taxon>Glomerellaceae</taxon>
        <taxon>Colletotrichum</taxon>
        <taxon>Colletotrichum destructivum species complex</taxon>
    </lineage>
</organism>
<accession>H1V535</accession>
<reference evidence="2" key="1">
    <citation type="journal article" date="2012" name="Nat. Genet.">
        <title>Lifestyle transitions in plant pathogenic Colletotrichum fungi deciphered by genome and transcriptome analyses.</title>
        <authorList>
            <person name="O'Connell R.J."/>
            <person name="Thon M.R."/>
            <person name="Hacquard S."/>
            <person name="Amyotte S.G."/>
            <person name="Kleemann J."/>
            <person name="Torres M.F."/>
            <person name="Damm U."/>
            <person name="Buiate E.A."/>
            <person name="Epstein L."/>
            <person name="Alkan N."/>
            <person name="Altmueller J."/>
            <person name="Alvarado-Balderrama L."/>
            <person name="Bauser C.A."/>
            <person name="Becker C."/>
            <person name="Birren B.W."/>
            <person name="Chen Z."/>
            <person name="Choi J."/>
            <person name="Crouch J.A."/>
            <person name="Duvick J.P."/>
            <person name="Farman M.A."/>
            <person name="Gan P."/>
            <person name="Heiman D."/>
            <person name="Henrissat B."/>
            <person name="Howard R.J."/>
            <person name="Kabbage M."/>
            <person name="Koch C."/>
            <person name="Kracher B."/>
            <person name="Kubo Y."/>
            <person name="Law A.D."/>
            <person name="Lebrun M.-H."/>
            <person name="Lee Y.-H."/>
            <person name="Miyara I."/>
            <person name="Moore N."/>
            <person name="Neumann U."/>
            <person name="Nordstroem K."/>
            <person name="Panaccione D.G."/>
            <person name="Panstruga R."/>
            <person name="Place M."/>
            <person name="Proctor R.H."/>
            <person name="Prusky D."/>
            <person name="Rech G."/>
            <person name="Reinhardt R."/>
            <person name="Rollins J.A."/>
            <person name="Rounsley S."/>
            <person name="Schardl C.L."/>
            <person name="Schwartz D.C."/>
            <person name="Shenoy N."/>
            <person name="Shirasu K."/>
            <person name="Sikhakolli U.R."/>
            <person name="Stueber K."/>
            <person name="Sukno S.A."/>
            <person name="Sweigard J.A."/>
            <person name="Takano Y."/>
            <person name="Takahara H."/>
            <person name="Trail F."/>
            <person name="van der Does H.C."/>
            <person name="Voll L.M."/>
            <person name="Will I."/>
            <person name="Young S."/>
            <person name="Zeng Q."/>
            <person name="Zhang J."/>
            <person name="Zhou S."/>
            <person name="Dickman M.B."/>
            <person name="Schulze-Lefert P."/>
            <person name="Ver Loren van Themaat E."/>
            <person name="Ma L.-J."/>
            <person name="Vaillancourt L.J."/>
        </authorList>
    </citation>
    <scope>NUCLEOTIDE SEQUENCE [LARGE SCALE GENOMIC DNA]</scope>
    <source>
        <strain evidence="2">IMI 349063</strain>
    </source>
</reference>